<dbReference type="InterPro" id="IPR009060">
    <property type="entry name" value="UBA-like_sf"/>
</dbReference>
<evidence type="ECO:0000256" key="8">
    <source>
        <dbReference type="ARBA" id="ARBA00022840"/>
    </source>
</evidence>
<dbReference type="GO" id="GO:0003723">
    <property type="term" value="F:RNA binding"/>
    <property type="evidence" value="ECO:0007669"/>
    <property type="project" value="UniProtKB-KW"/>
</dbReference>
<dbReference type="Pfam" id="PF00271">
    <property type="entry name" value="Helicase_C"/>
    <property type="match status" value="1"/>
</dbReference>
<evidence type="ECO:0000256" key="1">
    <source>
        <dbReference type="ARBA" id="ARBA00004229"/>
    </source>
</evidence>
<dbReference type="SMART" id="SM00487">
    <property type="entry name" value="DEXDc"/>
    <property type="match status" value="1"/>
</dbReference>
<dbReference type="FunCoup" id="A0A0C3PJ46">
    <property type="interactions" value="407"/>
</dbReference>
<feature type="region of interest" description="Disordered" evidence="12">
    <location>
        <begin position="193"/>
        <end position="271"/>
    </location>
</feature>
<dbReference type="InterPro" id="IPR001650">
    <property type="entry name" value="Helicase_C-like"/>
</dbReference>
<dbReference type="InterPro" id="IPR007502">
    <property type="entry name" value="Helicase-assoc_dom"/>
</dbReference>
<organism evidence="15 16">
    <name type="scientific">Pisolithus tinctorius Marx 270</name>
    <dbReference type="NCBI Taxonomy" id="870435"/>
    <lineage>
        <taxon>Eukaryota</taxon>
        <taxon>Fungi</taxon>
        <taxon>Dikarya</taxon>
        <taxon>Basidiomycota</taxon>
        <taxon>Agaricomycotina</taxon>
        <taxon>Agaricomycetes</taxon>
        <taxon>Agaricomycetidae</taxon>
        <taxon>Boletales</taxon>
        <taxon>Sclerodermatineae</taxon>
        <taxon>Pisolithaceae</taxon>
        <taxon>Pisolithus</taxon>
    </lineage>
</organism>
<dbReference type="EC" id="3.6.4.13" evidence="2"/>
<evidence type="ECO:0000256" key="10">
    <source>
        <dbReference type="ARBA" id="ARBA00022946"/>
    </source>
</evidence>
<keyword evidence="6" id="KW-0378">Hydrolase</keyword>
<comment type="subcellular location">
    <subcellularLocation>
        <location evidence="1">Plastid</location>
        <location evidence="1">Chloroplast</location>
    </subcellularLocation>
</comment>
<dbReference type="Proteomes" id="UP000054217">
    <property type="component" value="Unassembled WGS sequence"/>
</dbReference>
<keyword evidence="7" id="KW-0347">Helicase</keyword>
<dbReference type="InterPro" id="IPR027417">
    <property type="entry name" value="P-loop_NTPase"/>
</dbReference>
<dbReference type="Gene3D" id="3.40.50.300">
    <property type="entry name" value="P-loop containing nucleotide triphosphate hydrolases"/>
    <property type="match status" value="2"/>
</dbReference>
<dbReference type="GO" id="GO:0003724">
    <property type="term" value="F:RNA helicase activity"/>
    <property type="evidence" value="ECO:0007669"/>
    <property type="project" value="UniProtKB-EC"/>
</dbReference>
<reference evidence="16" key="2">
    <citation type="submission" date="2015-01" db="EMBL/GenBank/DDBJ databases">
        <title>Evolutionary Origins and Diversification of the Mycorrhizal Mutualists.</title>
        <authorList>
            <consortium name="DOE Joint Genome Institute"/>
            <consortium name="Mycorrhizal Genomics Consortium"/>
            <person name="Kohler A."/>
            <person name="Kuo A."/>
            <person name="Nagy L.G."/>
            <person name="Floudas D."/>
            <person name="Copeland A."/>
            <person name="Barry K.W."/>
            <person name="Cichocki N."/>
            <person name="Veneault-Fourrey C."/>
            <person name="LaButti K."/>
            <person name="Lindquist E.A."/>
            <person name="Lipzen A."/>
            <person name="Lundell T."/>
            <person name="Morin E."/>
            <person name="Murat C."/>
            <person name="Riley R."/>
            <person name="Ohm R."/>
            <person name="Sun H."/>
            <person name="Tunlid A."/>
            <person name="Henrissat B."/>
            <person name="Grigoriev I.V."/>
            <person name="Hibbett D.S."/>
            <person name="Martin F."/>
        </authorList>
    </citation>
    <scope>NUCLEOTIDE SEQUENCE [LARGE SCALE GENOMIC DNA]</scope>
    <source>
        <strain evidence="16">Marx 270</strain>
    </source>
</reference>
<dbReference type="SUPFAM" id="SSF52540">
    <property type="entry name" value="P-loop containing nucleoside triphosphate hydrolases"/>
    <property type="match status" value="1"/>
</dbReference>
<keyword evidence="16" id="KW-1185">Reference proteome</keyword>
<feature type="domain" description="Helicase C-terminal" evidence="14">
    <location>
        <begin position="909"/>
        <end position="1079"/>
    </location>
</feature>
<evidence type="ECO:0000256" key="3">
    <source>
        <dbReference type="ARBA" id="ARBA00022528"/>
    </source>
</evidence>
<dbReference type="STRING" id="870435.A0A0C3PJ46"/>
<dbReference type="OrthoDB" id="5600252at2759"/>
<accession>A0A0C3PJ46</accession>
<evidence type="ECO:0000256" key="11">
    <source>
        <dbReference type="ARBA" id="ARBA00047984"/>
    </source>
</evidence>
<evidence type="ECO:0000256" key="9">
    <source>
        <dbReference type="ARBA" id="ARBA00022884"/>
    </source>
</evidence>
<feature type="compositionally biased region" description="Polar residues" evidence="12">
    <location>
        <begin position="249"/>
        <end position="259"/>
    </location>
</feature>
<evidence type="ECO:0000256" key="5">
    <source>
        <dbReference type="ARBA" id="ARBA00022741"/>
    </source>
</evidence>
<keyword evidence="9" id="KW-0694">RNA-binding</keyword>
<keyword evidence="4" id="KW-0934">Plastid</keyword>
<dbReference type="Pfam" id="PF07717">
    <property type="entry name" value="OB_NTP_bind"/>
    <property type="match status" value="1"/>
</dbReference>
<dbReference type="SMART" id="SM00490">
    <property type="entry name" value="HELICc"/>
    <property type="match status" value="1"/>
</dbReference>
<dbReference type="CDD" id="cd17917">
    <property type="entry name" value="DEXHc_RHA-like"/>
    <property type="match status" value="1"/>
</dbReference>
<dbReference type="SUPFAM" id="SSF46934">
    <property type="entry name" value="UBA-like"/>
    <property type="match status" value="1"/>
</dbReference>
<dbReference type="InterPro" id="IPR011709">
    <property type="entry name" value="DEAD-box_helicase_OB_fold"/>
</dbReference>
<dbReference type="InterPro" id="IPR011545">
    <property type="entry name" value="DEAD/DEAH_box_helicase_dom"/>
</dbReference>
<dbReference type="PANTHER" id="PTHR18934">
    <property type="entry name" value="ATP-DEPENDENT RNA HELICASE"/>
    <property type="match status" value="1"/>
</dbReference>
<evidence type="ECO:0000256" key="2">
    <source>
        <dbReference type="ARBA" id="ARBA00012552"/>
    </source>
</evidence>
<dbReference type="Gene3D" id="1.20.120.1080">
    <property type="match status" value="1"/>
</dbReference>
<dbReference type="PROSITE" id="PS51192">
    <property type="entry name" value="HELICASE_ATP_BIND_1"/>
    <property type="match status" value="1"/>
</dbReference>
<dbReference type="Pfam" id="PF00270">
    <property type="entry name" value="DEAD"/>
    <property type="match status" value="1"/>
</dbReference>
<evidence type="ECO:0000313" key="16">
    <source>
        <dbReference type="Proteomes" id="UP000054217"/>
    </source>
</evidence>
<sequence>MAKKKKTQLKAVARGFATTSVPKKADITETAPSTSDCCQVSECPESRPSSTEDTAQNEPNTQVVEQQQVQNLLDKYQDKVEKDISKTIKAIEADRRYSRTFLSLSVDPALVDQIFQLHQEEEALEVRKYLDEPVEKVAARAAVTYGILRRLGFAEDKVEQCLYIIQGVDLDQACEWLYVHCSDAELENDTTLSHAKRGDPSRTPQDVQGVQVPSDTTRDIHCSQISAKSDTGAASSPSLDDMLLDRQRTSTPTNASSDFDASALACSSPEPEDPNVAYARIKLQIINIRRIGQNVSMVAQLEDKLREAKGHYFFDEKDAESLYQAELKKANSQMLQDKLRGFLPPRRSEHPRRVLSPGTPTKAPEPNSEPDFFDEGDESSGGLLELLEAIPAETQDTKGNTVRIKDMSFSKHGSTKLPNSALVEYVSTIDRFATVEFNIISGLSRAKRARVRVLWPWKGVDEWTMEDVACHDESQAQQYITTVALHALIFSKAEGFAVGSQTARPVGFTSYRFFPPAFRNLWDELDATWKNTNDCINRSIWTKLQNIAEKKVPRDLVSAKGTSLFGTDNRSARSGSPVRQNLEVVPDKLIADFEARQKRPAYQEMLAHRELLPIAKFRKQILATLERSRILVLCGETGCGKSTQVPAFILEDHLGRGKQCKIYCTEPRRISAVSLAQRVSRELGDPPGIVGTPSSLVGYAIRLENRTTRNTRLAYVTTGVALRMLEGGPSGLTPSTAFDEITHIIIDEVHERTIESDFLLMVLKSLAQSKPDLRIILMSATLDANKFSDYFGGCPVLHVPGRTFPVDVFFMEDAVERTGWSIAEDSPYAKRLFGNSHKNKTRVDWEESTTLVAGDDDDDERTVVNEERTATSTKLDKSYSAGTLATMKLIDERFIPYELIVRLLEHLCFKDEAISAYSSAVLIFMPGLAEIRRMSELLSEHELFRNEELFRIYPLHSTISTDDQHAVFDMLPTGVRKIVIATNIAETGITIPDITCVIDSGKHREMMFDEKRQLSRLVDNFVARSNAAQRRGRAGRLQRGLCFHLFTRFRHDTLLAERPLPEIMRLSLSDIALRIKTLKVNLGDSIEGVLCGALDPPTPANIRRAISALVEAKALTMTEDITPMGRLLSALPSDVYLGKFLLIAVIFRCLDPALTIAAALNSRSLFVKPLGFEHEANRAKDSFQLYNSDFLTIYNAFSSWRRACHNPGFARKYCRQNFLSYENLLQIEELRQQLFGYLVDSSFIDVDPGVMRELNRARFGRNNSYKPRFVAIPTDLNSNSNSLSIINAAVVAGLFPKLLSTDATTGQMCTITNNQAYSFHPSSVNFRKQPRELSANHIVYYALMHSKKFYARETAPVDDLAILLGCGDCEFKLISDSAIVDRKIRYRITPKANVAIKILRRQLQNILARRFQGKPLTALQSRWYELAMVALSGPKEGCQNATGGNIKFIH</sequence>
<feature type="compositionally biased region" description="Polar residues" evidence="12">
    <location>
        <begin position="223"/>
        <end position="238"/>
    </location>
</feature>
<evidence type="ECO:0000256" key="6">
    <source>
        <dbReference type="ARBA" id="ARBA00022801"/>
    </source>
</evidence>
<evidence type="ECO:0000256" key="12">
    <source>
        <dbReference type="SAM" id="MobiDB-lite"/>
    </source>
</evidence>
<dbReference type="InParanoid" id="A0A0C3PJ46"/>
<dbReference type="GO" id="GO:0005524">
    <property type="term" value="F:ATP binding"/>
    <property type="evidence" value="ECO:0007669"/>
    <property type="project" value="UniProtKB-KW"/>
</dbReference>
<dbReference type="SMART" id="SM00847">
    <property type="entry name" value="HA2"/>
    <property type="match status" value="1"/>
</dbReference>
<protein>
    <recommendedName>
        <fullName evidence="2">RNA helicase</fullName>
        <ecNumber evidence="2">3.6.4.13</ecNumber>
    </recommendedName>
</protein>
<name>A0A0C3PJ46_PISTI</name>
<dbReference type="PANTHER" id="PTHR18934:SF145">
    <property type="entry name" value="ATP-DEPENDENT RNA HELICASE DHX57-RELATED"/>
    <property type="match status" value="1"/>
</dbReference>
<keyword evidence="8" id="KW-0067">ATP-binding</keyword>
<dbReference type="FunFam" id="3.40.50.300:FF:000500">
    <property type="entry name" value="ATP-dependent RNA helicase DHX29"/>
    <property type="match status" value="1"/>
</dbReference>
<keyword evidence="10" id="KW-0809">Transit peptide</keyword>
<feature type="region of interest" description="Disordered" evidence="12">
    <location>
        <begin position="21"/>
        <end position="61"/>
    </location>
</feature>
<reference evidence="15 16" key="1">
    <citation type="submission" date="2014-04" db="EMBL/GenBank/DDBJ databases">
        <authorList>
            <consortium name="DOE Joint Genome Institute"/>
            <person name="Kuo A."/>
            <person name="Kohler A."/>
            <person name="Costa M.D."/>
            <person name="Nagy L.G."/>
            <person name="Floudas D."/>
            <person name="Copeland A."/>
            <person name="Barry K.W."/>
            <person name="Cichocki N."/>
            <person name="Veneault-Fourrey C."/>
            <person name="LaButti K."/>
            <person name="Lindquist E.A."/>
            <person name="Lipzen A."/>
            <person name="Lundell T."/>
            <person name="Morin E."/>
            <person name="Murat C."/>
            <person name="Sun H."/>
            <person name="Tunlid A."/>
            <person name="Henrissat B."/>
            <person name="Grigoriev I.V."/>
            <person name="Hibbett D.S."/>
            <person name="Martin F."/>
            <person name="Nordberg H.P."/>
            <person name="Cantor M.N."/>
            <person name="Hua S.X."/>
        </authorList>
    </citation>
    <scope>NUCLEOTIDE SEQUENCE [LARGE SCALE GENOMIC DNA]</scope>
    <source>
        <strain evidence="15 16">Marx 270</strain>
    </source>
</reference>
<evidence type="ECO:0000259" key="14">
    <source>
        <dbReference type="PROSITE" id="PS51194"/>
    </source>
</evidence>
<dbReference type="GO" id="GO:0016787">
    <property type="term" value="F:hydrolase activity"/>
    <property type="evidence" value="ECO:0007669"/>
    <property type="project" value="UniProtKB-KW"/>
</dbReference>
<gene>
    <name evidence="15" type="ORF">M404DRAFT_133744</name>
</gene>
<dbReference type="FunFam" id="3.40.50.300:FF:000819">
    <property type="entry name" value="ATP dependent RNA helicase, putative"/>
    <property type="match status" value="1"/>
</dbReference>
<feature type="compositionally biased region" description="Polar residues" evidence="12">
    <location>
        <begin position="202"/>
        <end position="215"/>
    </location>
</feature>
<dbReference type="HOGENOM" id="CLU_001832_1_3_1"/>
<evidence type="ECO:0000256" key="7">
    <source>
        <dbReference type="ARBA" id="ARBA00022806"/>
    </source>
</evidence>
<dbReference type="FunFam" id="1.20.120.1080:FF:000002">
    <property type="entry name" value="Putative ATP-dependent RNA helicase DHX36"/>
    <property type="match status" value="1"/>
</dbReference>
<dbReference type="EMBL" id="KN831957">
    <property type="protein sequence ID" value="KIO08159.1"/>
    <property type="molecule type" value="Genomic_DNA"/>
</dbReference>
<dbReference type="Pfam" id="PF21010">
    <property type="entry name" value="HA2_C"/>
    <property type="match status" value="1"/>
</dbReference>
<comment type="catalytic activity">
    <reaction evidence="11">
        <text>ATP + H2O = ADP + phosphate + H(+)</text>
        <dbReference type="Rhea" id="RHEA:13065"/>
        <dbReference type="ChEBI" id="CHEBI:15377"/>
        <dbReference type="ChEBI" id="CHEBI:15378"/>
        <dbReference type="ChEBI" id="CHEBI:30616"/>
        <dbReference type="ChEBI" id="CHEBI:43474"/>
        <dbReference type="ChEBI" id="CHEBI:456216"/>
        <dbReference type="EC" id="3.6.4.13"/>
    </reaction>
</comment>
<evidence type="ECO:0000256" key="4">
    <source>
        <dbReference type="ARBA" id="ARBA00022640"/>
    </source>
</evidence>
<dbReference type="CDD" id="cd18791">
    <property type="entry name" value="SF2_C_RHA"/>
    <property type="match status" value="1"/>
</dbReference>
<dbReference type="InterPro" id="IPR014001">
    <property type="entry name" value="Helicase_ATP-bd"/>
</dbReference>
<keyword evidence="5" id="KW-0547">Nucleotide-binding</keyword>
<evidence type="ECO:0000313" key="15">
    <source>
        <dbReference type="EMBL" id="KIO08159.1"/>
    </source>
</evidence>
<keyword evidence="3" id="KW-0150">Chloroplast</keyword>
<feature type="region of interest" description="Disordered" evidence="12">
    <location>
        <begin position="342"/>
        <end position="377"/>
    </location>
</feature>
<feature type="domain" description="Helicase ATP-binding" evidence="13">
    <location>
        <begin position="622"/>
        <end position="800"/>
    </location>
</feature>
<proteinExistence type="predicted"/>
<evidence type="ECO:0000259" key="13">
    <source>
        <dbReference type="PROSITE" id="PS51192"/>
    </source>
</evidence>
<dbReference type="PROSITE" id="PS51194">
    <property type="entry name" value="HELICASE_CTER"/>
    <property type="match status" value="1"/>
</dbReference>